<comment type="similarity">
    <text evidence="1">Belongs to the cytochrome P450 family.</text>
</comment>
<dbReference type="PRINTS" id="PR00359">
    <property type="entry name" value="BP450"/>
</dbReference>
<dbReference type="SUPFAM" id="SSF48264">
    <property type="entry name" value="Cytochrome P450"/>
    <property type="match status" value="1"/>
</dbReference>
<dbReference type="EMBL" id="JBHSFI010000001">
    <property type="protein sequence ID" value="MFC4626623.1"/>
    <property type="molecule type" value="Genomic_DNA"/>
</dbReference>
<evidence type="ECO:0000313" key="2">
    <source>
        <dbReference type="EMBL" id="MFC4626623.1"/>
    </source>
</evidence>
<protein>
    <recommendedName>
        <fullName evidence="4">Cytochrome P450</fullName>
    </recommendedName>
</protein>
<accession>A0ABV9H9E9</accession>
<comment type="caution">
    <text evidence="2">The sequence shown here is derived from an EMBL/GenBank/DDBJ whole genome shotgun (WGS) entry which is preliminary data.</text>
</comment>
<dbReference type="Proteomes" id="UP001596011">
    <property type="component" value="Unassembled WGS sequence"/>
</dbReference>
<evidence type="ECO:0000313" key="3">
    <source>
        <dbReference type="Proteomes" id="UP001596011"/>
    </source>
</evidence>
<reference evidence="3" key="1">
    <citation type="journal article" date="2019" name="Int. J. Syst. Evol. Microbiol.">
        <title>The Global Catalogue of Microorganisms (GCM) 10K type strain sequencing project: providing services to taxonomists for standard genome sequencing and annotation.</title>
        <authorList>
            <consortium name="The Broad Institute Genomics Platform"/>
            <consortium name="The Broad Institute Genome Sequencing Center for Infectious Disease"/>
            <person name="Wu L."/>
            <person name="Ma J."/>
        </authorList>
    </citation>
    <scope>NUCLEOTIDE SEQUENCE [LARGE SCALE GENOMIC DNA]</scope>
    <source>
        <strain evidence="3">CCUG 42722</strain>
    </source>
</reference>
<organism evidence="2 3">
    <name type="scientific">Promicromonospora alba</name>
    <dbReference type="NCBI Taxonomy" id="1616110"/>
    <lineage>
        <taxon>Bacteria</taxon>
        <taxon>Bacillati</taxon>
        <taxon>Actinomycetota</taxon>
        <taxon>Actinomycetes</taxon>
        <taxon>Micrococcales</taxon>
        <taxon>Promicromonosporaceae</taxon>
        <taxon>Promicromonospora</taxon>
    </lineage>
</organism>
<dbReference type="Gene3D" id="1.10.630.10">
    <property type="entry name" value="Cytochrome P450"/>
    <property type="match status" value="1"/>
</dbReference>
<sequence length="415" mass="44439">MTVTTTTQSERLIDLDDLTPLIETTTSADPAQVYERLRARWGNVAPVLLEPGVPAWLVLGHHELVTVLRNESLFARDSRNWSLLVDGTVRPDRGVGGVLAPRDGIYYVDGVRHRHLRRLVDDAFESVDEHRLATIVEQWCGIALDRLLAKGEADLVGDYARAVPILVMSTMFGLDAQQSRAMLGHAQRVFQATGVAGRESLNAQRALIADLIASRRAAPSDDLTSAILNHPSAPTDLDAQSAVSATLILGSEFEVAWITQALRMRLTDPRFDGRAGGLLSAPDTLTVVLGAAPPAANAAPRFALADTTLGGRKILAGDAVVPGIFGASAESRATGDDIWMESGNLSYLTWGAGPHACPARRPATVIAQVAVGAALRRLGGVTLTILPEELGATGTLWSSVPRELPVRFEEQRPAR</sequence>
<evidence type="ECO:0008006" key="4">
    <source>
        <dbReference type="Google" id="ProtNLM"/>
    </source>
</evidence>
<gene>
    <name evidence="2" type="ORF">ACFO6V_00165</name>
</gene>
<dbReference type="InterPro" id="IPR002397">
    <property type="entry name" value="Cyt_P450_B"/>
</dbReference>
<dbReference type="PANTHER" id="PTHR46696">
    <property type="entry name" value="P450, PUTATIVE (EUROFUNG)-RELATED"/>
    <property type="match status" value="1"/>
</dbReference>
<dbReference type="RefSeq" id="WP_377130909.1">
    <property type="nucleotide sequence ID" value="NZ_JBHSFI010000001.1"/>
</dbReference>
<keyword evidence="3" id="KW-1185">Reference proteome</keyword>
<name>A0ABV9H9E9_9MICO</name>
<dbReference type="PANTHER" id="PTHR46696:SF1">
    <property type="entry name" value="CYTOCHROME P450 YJIB-RELATED"/>
    <property type="match status" value="1"/>
</dbReference>
<proteinExistence type="inferred from homology"/>
<dbReference type="InterPro" id="IPR036396">
    <property type="entry name" value="Cyt_P450_sf"/>
</dbReference>
<evidence type="ECO:0000256" key="1">
    <source>
        <dbReference type="ARBA" id="ARBA00010617"/>
    </source>
</evidence>